<dbReference type="PANTHER" id="PTHR21661">
    <property type="entry name" value="EPOXIDE HYDROLASE 1-RELATED"/>
    <property type="match status" value="1"/>
</dbReference>
<accession>A0A4R5DX58</accession>
<evidence type="ECO:0000256" key="3">
    <source>
        <dbReference type="ARBA" id="ARBA00022801"/>
    </source>
</evidence>
<reference evidence="6 7" key="1">
    <citation type="submission" date="2019-03" db="EMBL/GenBank/DDBJ databases">
        <title>Draft genome sequences of novel Actinobacteria.</title>
        <authorList>
            <person name="Sahin N."/>
            <person name="Ay H."/>
            <person name="Saygin H."/>
        </authorList>
    </citation>
    <scope>NUCLEOTIDE SEQUENCE [LARGE SCALE GENOMIC DNA]</scope>
    <source>
        <strain evidence="6 7">5K138</strain>
    </source>
</reference>
<evidence type="ECO:0000256" key="1">
    <source>
        <dbReference type="ARBA" id="ARBA00010088"/>
    </source>
</evidence>
<dbReference type="InterPro" id="IPR029058">
    <property type="entry name" value="AB_hydrolase_fold"/>
</dbReference>
<feature type="domain" description="Epoxide hydrolase N-terminal" evidence="5">
    <location>
        <begin position="39"/>
        <end position="115"/>
    </location>
</feature>
<keyword evidence="3 6" id="KW-0378">Hydrolase</keyword>
<dbReference type="AlphaFoldDB" id="A0A4R5DX58"/>
<dbReference type="Gene3D" id="3.40.50.1820">
    <property type="entry name" value="alpha/beta hydrolase"/>
    <property type="match status" value="1"/>
</dbReference>
<dbReference type="EMBL" id="SMKZ01000001">
    <property type="protein sequence ID" value="TDE15905.1"/>
    <property type="molecule type" value="Genomic_DNA"/>
</dbReference>
<comment type="caution">
    <text evidence="6">The sequence shown here is derived from an EMBL/GenBank/DDBJ whole genome shotgun (WGS) entry which is preliminary data.</text>
</comment>
<organism evidence="6 7">
    <name type="scientific">Jiangella asiatica</name>
    <dbReference type="NCBI Taxonomy" id="2530372"/>
    <lineage>
        <taxon>Bacteria</taxon>
        <taxon>Bacillati</taxon>
        <taxon>Actinomycetota</taxon>
        <taxon>Actinomycetes</taxon>
        <taxon>Jiangellales</taxon>
        <taxon>Jiangellaceae</taxon>
        <taxon>Jiangella</taxon>
    </lineage>
</organism>
<dbReference type="PANTHER" id="PTHR21661:SF35">
    <property type="entry name" value="EPOXIDE HYDROLASE"/>
    <property type="match status" value="1"/>
</dbReference>
<dbReference type="SUPFAM" id="SSF53474">
    <property type="entry name" value="alpha/beta-Hydrolases"/>
    <property type="match status" value="1"/>
</dbReference>
<dbReference type="PIRSF" id="PIRSF001112">
    <property type="entry name" value="Epoxide_hydrolase"/>
    <property type="match status" value="1"/>
</dbReference>
<keyword evidence="2" id="KW-0058">Aromatic hydrocarbons catabolism</keyword>
<gene>
    <name evidence="6" type="ORF">E1269_01015</name>
</gene>
<feature type="active site" description="Proton donor" evidence="4">
    <location>
        <position position="311"/>
    </location>
</feature>
<evidence type="ECO:0000256" key="4">
    <source>
        <dbReference type="PIRSR" id="PIRSR001112-1"/>
    </source>
</evidence>
<name>A0A4R5DX58_9ACTN</name>
<proteinExistence type="inferred from homology"/>
<evidence type="ECO:0000313" key="7">
    <source>
        <dbReference type="Proteomes" id="UP000294739"/>
    </source>
</evidence>
<keyword evidence="7" id="KW-1185">Reference proteome</keyword>
<dbReference type="GO" id="GO:0097176">
    <property type="term" value="P:epoxide metabolic process"/>
    <property type="evidence" value="ECO:0007669"/>
    <property type="project" value="TreeGrafter"/>
</dbReference>
<dbReference type="OrthoDB" id="4654311at2"/>
<dbReference type="InParanoid" id="A0A4R5DX58"/>
<dbReference type="Pfam" id="PF06441">
    <property type="entry name" value="EHN"/>
    <property type="match status" value="1"/>
</dbReference>
<dbReference type="GO" id="GO:0004301">
    <property type="term" value="F:epoxide hydrolase activity"/>
    <property type="evidence" value="ECO:0007669"/>
    <property type="project" value="TreeGrafter"/>
</dbReference>
<dbReference type="InterPro" id="IPR010497">
    <property type="entry name" value="Epoxide_hydro_N"/>
</dbReference>
<feature type="active site" description="Nucleophile" evidence="4">
    <location>
        <position position="184"/>
    </location>
</feature>
<evidence type="ECO:0000256" key="2">
    <source>
        <dbReference type="ARBA" id="ARBA00022797"/>
    </source>
</evidence>
<dbReference type="PRINTS" id="PR00412">
    <property type="entry name" value="EPOXHYDRLASE"/>
</dbReference>
<dbReference type="InterPro" id="IPR016292">
    <property type="entry name" value="Epoxide_hydrolase"/>
</dbReference>
<protein>
    <submittedName>
        <fullName evidence="6">Epoxide hydrolase</fullName>
    </submittedName>
</protein>
<dbReference type="Proteomes" id="UP000294739">
    <property type="component" value="Unassembled WGS sequence"/>
</dbReference>
<sequence>MRSSSWVSLNWTILKLPSTRNRSGRSSSSSAAAGVAPATVDDWSQGVPLPYLRELCDYWATEYDWRPTEAWLNSAPQFRTEIDGLGIHLLHVRSRHDDALPLVMTHGWPGSVLEFRKVVGPLTDPTAHGGDAADAFHVVVPSLPGYGFSDRPARTGWGVERIAGAWAALMDRLGYDRYGAQGSDWGTTVTTLLGQREPDRVVGIHLMPPLAPPDPATFDSLTDAERSALNSLRDADEWGSGYSGQQSTRPQTVGYGLVDSPAMLCAWIVEKFWSWTDHDGSLDAAVTRDELLDNLMLYWLPATGASAARLYWESIRQVNEWISGSAGQTVDVPAGCSVFPKELQRPSRRWAQRRFTDIRYWNEPPRGGHFAALEQPDLFIDEVRAFFRLVR</sequence>
<feature type="active site" description="Proton acceptor" evidence="4">
    <location>
        <position position="369"/>
    </location>
</feature>
<evidence type="ECO:0000259" key="5">
    <source>
        <dbReference type="Pfam" id="PF06441"/>
    </source>
</evidence>
<comment type="similarity">
    <text evidence="1">Belongs to the peptidase S33 family.</text>
</comment>
<evidence type="ECO:0000313" key="6">
    <source>
        <dbReference type="EMBL" id="TDE15905.1"/>
    </source>
</evidence>
<dbReference type="InterPro" id="IPR000639">
    <property type="entry name" value="Epox_hydrolase-like"/>
</dbReference>